<evidence type="ECO:0000313" key="2">
    <source>
        <dbReference type="EMBL" id="KDS45209.1"/>
    </source>
</evidence>
<proteinExistence type="predicted"/>
<dbReference type="AlphaFoldDB" id="A0A069S6R3"/>
<reference evidence="2 3" key="1">
    <citation type="submission" date="2014-04" db="EMBL/GenBank/DDBJ databases">
        <authorList>
            <person name="Sears C."/>
            <person name="Carroll K."/>
            <person name="Sack B.R."/>
            <person name="Qadri F."/>
            <person name="Myers L.L."/>
            <person name="Chung G.-T."/>
            <person name="Escheverria P."/>
            <person name="Fraser C.M."/>
            <person name="Sadzewicz L."/>
            <person name="Shefchek K.A."/>
            <person name="Tallon L."/>
            <person name="Das S.P."/>
            <person name="Daugherty S."/>
            <person name="Mongodin E.F."/>
        </authorList>
    </citation>
    <scope>NUCLEOTIDE SEQUENCE [LARGE SCALE GENOMIC DNA]</scope>
    <source>
        <strain evidence="2 3">3975 RP4</strain>
    </source>
</reference>
<comment type="caution">
    <text evidence="2">The sequence shown here is derived from an EMBL/GenBank/DDBJ whole genome shotgun (WGS) entry which is preliminary data.</text>
</comment>
<dbReference type="InterPro" id="IPR002560">
    <property type="entry name" value="Transposase_DDE"/>
</dbReference>
<dbReference type="EMBL" id="JNHM01000147">
    <property type="protein sequence ID" value="KDS45209.1"/>
    <property type="molecule type" value="Genomic_DNA"/>
</dbReference>
<feature type="domain" description="Transposase IS204/IS1001/IS1096/IS1165 DDE" evidence="1">
    <location>
        <begin position="2"/>
        <end position="89"/>
    </location>
</feature>
<dbReference type="Proteomes" id="UP000027661">
    <property type="component" value="Unassembled WGS sequence"/>
</dbReference>
<accession>A0A069S6R3</accession>
<protein>
    <submittedName>
        <fullName evidence="2">Transposase family protein</fullName>
    </submittedName>
</protein>
<dbReference type="PATRIC" id="fig|1339352.3.peg.3768"/>
<evidence type="ECO:0000259" key="1">
    <source>
        <dbReference type="Pfam" id="PF01610"/>
    </source>
</evidence>
<sequence length="94" mass="11146">MKLTDIFNKKSGPDEARLNLARWYNEVEKFDYMEFNKVLDTFSNHSTTIINYFEERLTNASAESFNAKIKAFRSQLRGVADLKFFMFRLARLYA</sequence>
<evidence type="ECO:0000313" key="3">
    <source>
        <dbReference type="Proteomes" id="UP000027661"/>
    </source>
</evidence>
<organism evidence="2 3">
    <name type="scientific">Phocaeicola vulgatus str. 3975 RP4</name>
    <dbReference type="NCBI Taxonomy" id="1339352"/>
    <lineage>
        <taxon>Bacteria</taxon>
        <taxon>Pseudomonadati</taxon>
        <taxon>Bacteroidota</taxon>
        <taxon>Bacteroidia</taxon>
        <taxon>Bacteroidales</taxon>
        <taxon>Bacteroidaceae</taxon>
        <taxon>Phocaeicola</taxon>
    </lineage>
</organism>
<dbReference type="Pfam" id="PF01610">
    <property type="entry name" value="DDE_Tnp_ISL3"/>
    <property type="match status" value="1"/>
</dbReference>
<gene>
    <name evidence="2" type="ORF">M099_4016</name>
</gene>
<name>A0A069S6R3_PHOVU</name>